<keyword evidence="17" id="KW-1185">Reference proteome</keyword>
<evidence type="ECO:0000259" key="15">
    <source>
        <dbReference type="Pfam" id="PF07715"/>
    </source>
</evidence>
<keyword evidence="2 11" id="KW-0813">Transport</keyword>
<gene>
    <name evidence="16" type="ORF">ACFO4O_02205</name>
</gene>
<evidence type="ECO:0000256" key="3">
    <source>
        <dbReference type="ARBA" id="ARBA00022452"/>
    </source>
</evidence>
<accession>A0ABV9LU16</accession>
<keyword evidence="7" id="KW-0406">Ion transport</keyword>
<evidence type="ECO:0000256" key="1">
    <source>
        <dbReference type="ARBA" id="ARBA00004571"/>
    </source>
</evidence>
<dbReference type="InterPro" id="IPR039426">
    <property type="entry name" value="TonB-dep_rcpt-like"/>
</dbReference>
<dbReference type="PANTHER" id="PTHR32552">
    <property type="entry name" value="FERRICHROME IRON RECEPTOR-RELATED"/>
    <property type="match status" value="1"/>
</dbReference>
<feature type="domain" description="TonB-dependent receptor-like beta-barrel" evidence="14">
    <location>
        <begin position="296"/>
        <end position="784"/>
    </location>
</feature>
<dbReference type="PROSITE" id="PS52016">
    <property type="entry name" value="TONB_DEPENDENT_REC_3"/>
    <property type="match status" value="1"/>
</dbReference>
<evidence type="ECO:0000313" key="17">
    <source>
        <dbReference type="Proteomes" id="UP001595897"/>
    </source>
</evidence>
<dbReference type="Pfam" id="PF07715">
    <property type="entry name" value="Plug"/>
    <property type="match status" value="1"/>
</dbReference>
<comment type="subcellular location">
    <subcellularLocation>
        <location evidence="1 11">Cell outer membrane</location>
        <topology evidence="1 11">Multi-pass membrane protein</topology>
    </subcellularLocation>
</comment>
<evidence type="ECO:0000256" key="12">
    <source>
        <dbReference type="RuleBase" id="RU003357"/>
    </source>
</evidence>
<feature type="signal peptide" evidence="13">
    <location>
        <begin position="1"/>
        <end position="33"/>
    </location>
</feature>
<comment type="similarity">
    <text evidence="11 12">Belongs to the TonB-dependent receptor family.</text>
</comment>
<dbReference type="Proteomes" id="UP001595897">
    <property type="component" value="Unassembled WGS sequence"/>
</dbReference>
<evidence type="ECO:0000256" key="2">
    <source>
        <dbReference type="ARBA" id="ARBA00022448"/>
    </source>
</evidence>
<keyword evidence="5 11" id="KW-0812">Transmembrane</keyword>
<dbReference type="Pfam" id="PF00593">
    <property type="entry name" value="TonB_dep_Rec_b-barrel"/>
    <property type="match status" value="1"/>
</dbReference>
<evidence type="ECO:0000256" key="11">
    <source>
        <dbReference type="PROSITE-ProRule" id="PRU01360"/>
    </source>
</evidence>
<evidence type="ECO:0000256" key="9">
    <source>
        <dbReference type="ARBA" id="ARBA00023136"/>
    </source>
</evidence>
<evidence type="ECO:0000256" key="5">
    <source>
        <dbReference type="ARBA" id="ARBA00022692"/>
    </source>
</evidence>
<dbReference type="SUPFAM" id="SSF56935">
    <property type="entry name" value="Porins"/>
    <property type="match status" value="1"/>
</dbReference>
<keyword evidence="4" id="KW-0410">Iron transport</keyword>
<evidence type="ECO:0000313" key="16">
    <source>
        <dbReference type="EMBL" id="MFC4698973.1"/>
    </source>
</evidence>
<keyword evidence="13" id="KW-0732">Signal</keyword>
<keyword evidence="6" id="KW-0408">Iron</keyword>
<evidence type="ECO:0000256" key="6">
    <source>
        <dbReference type="ARBA" id="ARBA00023004"/>
    </source>
</evidence>
<protein>
    <submittedName>
        <fullName evidence="16">TonB-dependent receptor</fullName>
    </submittedName>
</protein>
<dbReference type="RefSeq" id="WP_382405670.1">
    <property type="nucleotide sequence ID" value="NZ_JBHSGU010000002.1"/>
</dbReference>
<proteinExistence type="inferred from homology"/>
<evidence type="ECO:0000256" key="8">
    <source>
        <dbReference type="ARBA" id="ARBA00023077"/>
    </source>
</evidence>
<keyword evidence="3 11" id="KW-1134">Transmembrane beta strand</keyword>
<keyword evidence="10 11" id="KW-0998">Cell outer membrane</keyword>
<evidence type="ECO:0000256" key="4">
    <source>
        <dbReference type="ARBA" id="ARBA00022496"/>
    </source>
</evidence>
<feature type="domain" description="TonB-dependent receptor plug" evidence="15">
    <location>
        <begin position="61"/>
        <end position="170"/>
    </location>
</feature>
<keyword evidence="8 12" id="KW-0798">TonB box</keyword>
<evidence type="ECO:0000256" key="13">
    <source>
        <dbReference type="SAM" id="SignalP"/>
    </source>
</evidence>
<organism evidence="16 17">
    <name type="scientific">Glaciecola siphonariae</name>
    <dbReference type="NCBI Taxonomy" id="521012"/>
    <lineage>
        <taxon>Bacteria</taxon>
        <taxon>Pseudomonadati</taxon>
        <taxon>Pseudomonadota</taxon>
        <taxon>Gammaproteobacteria</taxon>
        <taxon>Alteromonadales</taxon>
        <taxon>Alteromonadaceae</taxon>
        <taxon>Glaciecola</taxon>
    </lineage>
</organism>
<dbReference type="PANTHER" id="PTHR32552:SF81">
    <property type="entry name" value="TONB-DEPENDENT OUTER MEMBRANE RECEPTOR"/>
    <property type="match status" value="1"/>
</dbReference>
<keyword evidence="9 11" id="KW-0472">Membrane</keyword>
<name>A0ABV9LU16_9ALTE</name>
<feature type="chain" id="PRO_5047381960" evidence="13">
    <location>
        <begin position="34"/>
        <end position="821"/>
    </location>
</feature>
<dbReference type="EMBL" id="JBHSGU010000002">
    <property type="protein sequence ID" value="MFC4698973.1"/>
    <property type="molecule type" value="Genomic_DNA"/>
</dbReference>
<evidence type="ECO:0000259" key="14">
    <source>
        <dbReference type="Pfam" id="PF00593"/>
    </source>
</evidence>
<dbReference type="InterPro" id="IPR036942">
    <property type="entry name" value="Beta-barrel_TonB_sf"/>
</dbReference>
<sequence>MNDKTKQPGRFSLSYLSACMAVVLTLSHGHSFAQESEQQDNVDTDVIEIIEVNALRRTSSIQDVPVSVSAFREELLNNIGMRDIRDLENLSPSIDVTTGQSAATATSISIRGIGTGSDNPGFEPAVGIFIDGVYRSRTGVALSELPELERVEVLRGPQGTLFGKNTSAGALTITTKAPTFEQEGYVQVGLGNFNAREIKGAFNQPINDEWAVRLNASKRDRDGYINDVNSDREFNDINRYTLRGQALYEGDAVNARIIVDTASTDENCCAAINVFTGPTAAAVNAGASFLGLTGIASSNIGDPQVAYSPNRDLGEEVDEWGISVDLDWALDVGTLYSQTAYRDWEVDRGMDVDFSGIDRAFRDDYISSVKDFMQELRLQGEMFDGKVDYLFGAFYSKQDLGLTDTVQVGTQGNLYVDLLLTGLAGAQLFGSLGPDVPTLLPFPVPSSVEGNGQADDNYSVDTQSIALFTHNVINVSDNFSITAGIRFLRETKDISANLDGSLPACEFYLDPANAPFTQGLLSVAGGAAVLLSCNPAINTEFNGQYSDDRSENAVTGTLKLAYKISPDTLLFGGYDRGYKAGGYNLDRGGFDSILFGGDGAQLTDLEFDEETVNAFELGIKTSFLDNKLLLNATAFHQEFKGYQSLVFSGSNFIVQNVDKTLSRGFELELNYNPFNDLQIGAAYSHIKANFDEDANLVNTPLDGLQGQQIAGVPRNGYNFNVTYSPEIGENLKLVLHSNARAFGTHRVESSAAAPFNDASVLVGMKLGIGAIDDKWSISLRAENVFEEEFYVTGFFVPEQNGTFGAYPSAPRFVTLEGLYRF</sequence>
<dbReference type="InterPro" id="IPR000531">
    <property type="entry name" value="Beta-barrel_TonB"/>
</dbReference>
<keyword evidence="16" id="KW-0675">Receptor</keyword>
<evidence type="ECO:0000256" key="7">
    <source>
        <dbReference type="ARBA" id="ARBA00023065"/>
    </source>
</evidence>
<reference evidence="17" key="1">
    <citation type="journal article" date="2019" name="Int. J. Syst. Evol. Microbiol.">
        <title>The Global Catalogue of Microorganisms (GCM) 10K type strain sequencing project: providing services to taxonomists for standard genome sequencing and annotation.</title>
        <authorList>
            <consortium name="The Broad Institute Genomics Platform"/>
            <consortium name="The Broad Institute Genome Sequencing Center for Infectious Disease"/>
            <person name="Wu L."/>
            <person name="Ma J."/>
        </authorList>
    </citation>
    <scope>NUCLEOTIDE SEQUENCE [LARGE SCALE GENOMIC DNA]</scope>
    <source>
        <strain evidence="17">KACC 12507</strain>
    </source>
</reference>
<dbReference type="Gene3D" id="2.40.170.20">
    <property type="entry name" value="TonB-dependent receptor, beta-barrel domain"/>
    <property type="match status" value="1"/>
</dbReference>
<evidence type="ECO:0000256" key="10">
    <source>
        <dbReference type="ARBA" id="ARBA00023237"/>
    </source>
</evidence>
<dbReference type="InterPro" id="IPR012910">
    <property type="entry name" value="Plug_dom"/>
</dbReference>
<comment type="caution">
    <text evidence="16">The sequence shown here is derived from an EMBL/GenBank/DDBJ whole genome shotgun (WGS) entry which is preliminary data.</text>
</comment>